<feature type="transmembrane region" description="Helical" evidence="1">
    <location>
        <begin position="78"/>
        <end position="98"/>
    </location>
</feature>
<feature type="transmembrane region" description="Helical" evidence="1">
    <location>
        <begin position="47"/>
        <end position="66"/>
    </location>
</feature>
<reference evidence="2 3" key="1">
    <citation type="submission" date="2018-07" db="EMBL/GenBank/DDBJ databases">
        <title>Erythrobacter nanhaiensis sp. nov., a novel member of the genus Erythrobacter isolated from the South China Sea.</title>
        <authorList>
            <person name="Chen X."/>
            <person name="Liu J."/>
        </authorList>
    </citation>
    <scope>NUCLEOTIDE SEQUENCE [LARGE SCALE GENOMIC DNA]</scope>
    <source>
        <strain evidence="2 3">S-5</strain>
    </source>
</reference>
<keyword evidence="1" id="KW-0812">Transmembrane</keyword>
<accession>A0A395LNA9</accession>
<sequence length="136" mass="14367">MTILAAIAVALRVALILLACAMLIAFRGELWSVIRRKPGWKRHLSTAIFTGLVIAGAIISSVNVFPDAGLPIARETRLAIVNLGLGMFLVATLTGFYRRALRCGPEKARAALLSGMALLLPGVGFVWLLTVAGANG</sequence>
<dbReference type="Proteomes" id="UP000254101">
    <property type="component" value="Unassembled WGS sequence"/>
</dbReference>
<keyword evidence="1" id="KW-1133">Transmembrane helix</keyword>
<protein>
    <submittedName>
        <fullName evidence="2">Uncharacterized protein</fullName>
    </submittedName>
</protein>
<dbReference type="AlphaFoldDB" id="A0A395LNA9"/>
<evidence type="ECO:0000313" key="2">
    <source>
        <dbReference type="EMBL" id="RDS76994.1"/>
    </source>
</evidence>
<name>A0A395LNA9_9SPHN</name>
<feature type="transmembrane region" description="Helical" evidence="1">
    <location>
        <begin position="110"/>
        <end position="134"/>
    </location>
</feature>
<feature type="transmembrane region" description="Helical" evidence="1">
    <location>
        <begin position="6"/>
        <end position="26"/>
    </location>
</feature>
<dbReference type="EMBL" id="QRBB01000001">
    <property type="protein sequence ID" value="RDS76994.1"/>
    <property type="molecule type" value="Genomic_DNA"/>
</dbReference>
<evidence type="ECO:0000313" key="3">
    <source>
        <dbReference type="Proteomes" id="UP000254101"/>
    </source>
</evidence>
<dbReference type="RefSeq" id="WP_115491217.1">
    <property type="nucleotide sequence ID" value="NZ_JACHWW010000001.1"/>
</dbReference>
<evidence type="ECO:0000256" key="1">
    <source>
        <dbReference type="SAM" id="Phobius"/>
    </source>
</evidence>
<proteinExistence type="predicted"/>
<organism evidence="2 3">
    <name type="scientific">Alteriqipengyuania lutimaris</name>
    <dbReference type="NCBI Taxonomy" id="1538146"/>
    <lineage>
        <taxon>Bacteria</taxon>
        <taxon>Pseudomonadati</taxon>
        <taxon>Pseudomonadota</taxon>
        <taxon>Alphaproteobacteria</taxon>
        <taxon>Sphingomonadales</taxon>
        <taxon>Erythrobacteraceae</taxon>
        <taxon>Alteriqipengyuania</taxon>
    </lineage>
</organism>
<comment type="caution">
    <text evidence="2">The sequence shown here is derived from an EMBL/GenBank/DDBJ whole genome shotgun (WGS) entry which is preliminary data.</text>
</comment>
<keyword evidence="1" id="KW-0472">Membrane</keyword>
<keyword evidence="3" id="KW-1185">Reference proteome</keyword>
<gene>
    <name evidence="2" type="ORF">DL238_04810</name>
</gene>